<dbReference type="Gene3D" id="3.60.15.10">
    <property type="entry name" value="Ribonuclease Z/Hydroxyacylglutathione hydrolase-like"/>
    <property type="match status" value="1"/>
</dbReference>
<dbReference type="InterPro" id="IPR036866">
    <property type="entry name" value="RibonucZ/Hydroxyglut_hydro"/>
</dbReference>
<organism evidence="1 2">
    <name type="scientific">Lachnellula willkommii</name>
    <dbReference type="NCBI Taxonomy" id="215461"/>
    <lineage>
        <taxon>Eukaryota</taxon>
        <taxon>Fungi</taxon>
        <taxon>Dikarya</taxon>
        <taxon>Ascomycota</taxon>
        <taxon>Pezizomycotina</taxon>
        <taxon>Leotiomycetes</taxon>
        <taxon>Helotiales</taxon>
        <taxon>Lachnaceae</taxon>
        <taxon>Lachnellula</taxon>
    </lineage>
</organism>
<comment type="caution">
    <text evidence="1">The sequence shown here is derived from an EMBL/GenBank/DDBJ whole genome shotgun (WGS) entry which is preliminary data.</text>
</comment>
<name>A0A559M2M9_9HELO</name>
<reference evidence="1 2" key="1">
    <citation type="submission" date="2018-05" db="EMBL/GenBank/DDBJ databases">
        <title>Genome sequencing and assembly of the regulated plant pathogen Lachnellula willkommii and related sister species for the development of diagnostic species identification markers.</title>
        <authorList>
            <person name="Giroux E."/>
            <person name="Bilodeau G."/>
        </authorList>
    </citation>
    <scope>NUCLEOTIDE SEQUENCE [LARGE SCALE GENOMIC DNA]</scope>
    <source>
        <strain evidence="1 2">CBS 172.35</strain>
    </source>
</reference>
<gene>
    <name evidence="1" type="ORF">LAWI1_G005310</name>
</gene>
<evidence type="ECO:0000313" key="2">
    <source>
        <dbReference type="Proteomes" id="UP000315522"/>
    </source>
</evidence>
<dbReference type="EMBL" id="QGML01002641">
    <property type="protein sequence ID" value="TVY87222.1"/>
    <property type="molecule type" value="Genomic_DNA"/>
</dbReference>
<dbReference type="Proteomes" id="UP000315522">
    <property type="component" value="Unassembled WGS sequence"/>
</dbReference>
<dbReference type="AlphaFoldDB" id="A0A559M2M9"/>
<accession>A0A559M2M9</accession>
<evidence type="ECO:0000313" key="1">
    <source>
        <dbReference type="EMBL" id="TVY87222.1"/>
    </source>
</evidence>
<protein>
    <submittedName>
        <fullName evidence="1">Uncharacterized protein</fullName>
    </submittedName>
</protein>
<sequence length="72" mass="7686">MQDPNKGWEKDEEMADERFLMCNVKGTKALRKGIVMFTGCSHRGLVNASRNAVGLLGGTVPLHAVLGGVATT</sequence>
<keyword evidence="2" id="KW-1185">Reference proteome</keyword>
<proteinExistence type="predicted"/>